<organism evidence="1 2">
    <name type="scientific">Paenibacillus polymyxa</name>
    <name type="common">Bacillus polymyxa</name>
    <dbReference type="NCBI Taxonomy" id="1406"/>
    <lineage>
        <taxon>Bacteria</taxon>
        <taxon>Bacillati</taxon>
        <taxon>Bacillota</taxon>
        <taxon>Bacilli</taxon>
        <taxon>Bacillales</taxon>
        <taxon>Paenibacillaceae</taxon>
        <taxon>Paenibacillus</taxon>
    </lineage>
</organism>
<sequence length="283" mass="32464">MHWKKQWMMKVCGVLLVIGVLSGCALDRQYTPEQIFKRAVAGMAGKEMVTFTGRTAIRADSGLPTNKQFEYRGRLRNHDELTMHWGSAEAFRKQGGYTALKQGKSEHDVTQERFIRQSGKWVSLTSGYPPVVGNGMLNRFNPIQELEELNTLNKSIRMETGAARGTWVLRIEPESASAKRWLKDRLIKEMNTLNPQIVILKTQQTGTNRELRKKLSQIWAQSCEDMNNQLEQSIVHTVYHLTIDRQTGLPLKLSSECQITRQGENEDLHQEALITRVTFEDYK</sequence>
<protein>
    <submittedName>
        <fullName evidence="1">Uncharacterized protein</fullName>
    </submittedName>
</protein>
<accession>A0A8I1IQB3</accession>
<gene>
    <name evidence="1" type="ORF">JDW19_06065</name>
</gene>
<evidence type="ECO:0000313" key="1">
    <source>
        <dbReference type="EMBL" id="MBM0632692.1"/>
    </source>
</evidence>
<dbReference type="PROSITE" id="PS51257">
    <property type="entry name" value="PROKAR_LIPOPROTEIN"/>
    <property type="match status" value="1"/>
</dbReference>
<dbReference type="RefSeq" id="WP_165150258.1">
    <property type="nucleotide sequence ID" value="NZ_JAEHFQ010000002.1"/>
</dbReference>
<dbReference type="Proteomes" id="UP000650605">
    <property type="component" value="Unassembled WGS sequence"/>
</dbReference>
<name>A0A8I1IQB3_PAEPO</name>
<reference evidence="1" key="1">
    <citation type="submission" date="2020-12" db="EMBL/GenBank/DDBJ databases">
        <title>Paenibacillus polymyxa LMG 27872: a double-edged sword.</title>
        <authorList>
            <person name="Langendries S."/>
            <person name="Garcia Mendez S."/>
            <person name="Beirinckx S."/>
            <person name="Viaene T."/>
            <person name="Baeyen S."/>
            <person name="Goeminne G."/>
            <person name="Willems A."/>
            <person name="Debode J."/>
            <person name="Goormachtig S."/>
        </authorList>
    </citation>
    <scope>NUCLEOTIDE SEQUENCE</scope>
    <source>
        <strain evidence="1">LMG 27872</strain>
    </source>
</reference>
<proteinExistence type="predicted"/>
<dbReference type="AlphaFoldDB" id="A0A8I1IQB3"/>
<evidence type="ECO:0000313" key="2">
    <source>
        <dbReference type="Proteomes" id="UP000650605"/>
    </source>
</evidence>
<dbReference type="EMBL" id="JAEHFQ010000002">
    <property type="protein sequence ID" value="MBM0632692.1"/>
    <property type="molecule type" value="Genomic_DNA"/>
</dbReference>
<comment type="caution">
    <text evidence="1">The sequence shown here is derived from an EMBL/GenBank/DDBJ whole genome shotgun (WGS) entry which is preliminary data.</text>
</comment>